<feature type="transmembrane region" description="Helical" evidence="6">
    <location>
        <begin position="128"/>
        <end position="148"/>
    </location>
</feature>
<comment type="subcellular location">
    <subcellularLocation>
        <location evidence="1">Membrane</location>
        <topology evidence="1">Multi-pass membrane protein</topology>
    </subcellularLocation>
</comment>
<protein>
    <submittedName>
        <fullName evidence="8">Similar to S.cerevisiae protein FLR1 (Plasma membrane transporter of the major facilitator superfamily)</fullName>
    </submittedName>
</protein>
<feature type="transmembrane region" description="Helical" evidence="6">
    <location>
        <begin position="222"/>
        <end position="245"/>
    </location>
</feature>
<dbReference type="InterPro" id="IPR020846">
    <property type="entry name" value="MFS_dom"/>
</dbReference>
<accession>A0A1M8ABT5</accession>
<feature type="transmembrane region" description="Helical" evidence="6">
    <location>
        <begin position="465"/>
        <end position="487"/>
    </location>
</feature>
<dbReference type="GO" id="GO:0022857">
    <property type="term" value="F:transmembrane transporter activity"/>
    <property type="evidence" value="ECO:0007669"/>
    <property type="project" value="InterPro"/>
</dbReference>
<dbReference type="FunFam" id="1.20.1250.20:FF:000011">
    <property type="entry name" value="MFS multidrug transporter, putative"/>
    <property type="match status" value="1"/>
</dbReference>
<dbReference type="InterPro" id="IPR011701">
    <property type="entry name" value="MFS"/>
</dbReference>
<sequence>MRRYCPWVPAKAGPPQPHTDESRHSRVCPRDIARPNASSNDKGQKQPVEKGPSRLAEPASMSEAQEDPALVTWEDYDMHQNPRKWATSYRYIMVIIVSLYSVQSHITSSMTAPALDVLMDRFNVSSRTLGNMMMSIQVLALAVGPIVFAPMSEKFGRKNVIQLMNLVFLIFNMACGFSKTTAQMMVLRFFTGLAGSAPVSMSTGCVADLFEPEERGKAMSAYTLAVVLGPCIGPLFAAWIIQAWGASKWPWIFWFTSIFGATVAVIGYLTLHETYTPVLLERKARRLRKETGDATLHTAFAKDEPFITRFVHGLFRPAVYLVTESVVFVPALYQAILYGCQYLLLATFPVVFRGQYHMNVGIASLHYIAFMIGFMLYAQCGGRFIDVLYRRLEARNGGKGKPEFKVPLLLATGIFMPIGLLVFGWSVQFHTHWIVPDIGIVFLAMGIRGALLICPLYLAESVPVYSASAVSAGVSLRCLFAFVFPLFSPPMYDALGQGGGNSLLAGVSGVVGIFTPLFLFYCGERLRERSKASKYAMARMT</sequence>
<dbReference type="GO" id="GO:0005886">
    <property type="term" value="C:plasma membrane"/>
    <property type="evidence" value="ECO:0007669"/>
    <property type="project" value="TreeGrafter"/>
</dbReference>
<dbReference type="VEuPathDB" id="FungiDB:MSYG_4173"/>
<feature type="transmembrane region" description="Helical" evidence="6">
    <location>
        <begin position="318"/>
        <end position="344"/>
    </location>
</feature>
<dbReference type="AlphaFoldDB" id="A0A1M8ABT5"/>
<evidence type="ECO:0000256" key="4">
    <source>
        <dbReference type="ARBA" id="ARBA00023136"/>
    </source>
</evidence>
<reference evidence="9" key="1">
    <citation type="journal article" date="2017" name="Nucleic Acids Res.">
        <title>Proteogenomics produces comprehensive and highly accurate protein-coding gene annotation in a complete genome assembly of Malassezia sympodialis.</title>
        <authorList>
            <person name="Zhu Y."/>
            <person name="Engstroem P.G."/>
            <person name="Tellgren-Roth C."/>
            <person name="Baudo C.D."/>
            <person name="Kennell J.C."/>
            <person name="Sun S."/>
            <person name="Billmyre R.B."/>
            <person name="Schroeder M.S."/>
            <person name="Andersson A."/>
            <person name="Holm T."/>
            <person name="Sigurgeirsson B."/>
            <person name="Wu G."/>
            <person name="Sankaranarayanan S.R."/>
            <person name="Siddharthan R."/>
            <person name="Sanyal K."/>
            <person name="Lundeberg J."/>
            <person name="Nystedt B."/>
            <person name="Boekhout T."/>
            <person name="Dawson T.L. Jr."/>
            <person name="Heitman J."/>
            <person name="Scheynius A."/>
            <person name="Lehtioe J."/>
        </authorList>
    </citation>
    <scope>NUCLEOTIDE SEQUENCE [LARGE SCALE GENOMIC DNA]</scope>
    <source>
        <strain evidence="9">ATCC 42132</strain>
    </source>
</reference>
<dbReference type="InterPro" id="IPR036259">
    <property type="entry name" value="MFS_trans_sf"/>
</dbReference>
<evidence type="ECO:0000256" key="2">
    <source>
        <dbReference type="ARBA" id="ARBA00022692"/>
    </source>
</evidence>
<dbReference type="SUPFAM" id="SSF103473">
    <property type="entry name" value="MFS general substrate transporter"/>
    <property type="match status" value="1"/>
</dbReference>
<dbReference type="OMA" id="FQGMQTY"/>
<organism evidence="8 9">
    <name type="scientific">Malassezia sympodialis (strain ATCC 42132)</name>
    <name type="common">Atopic eczema-associated yeast</name>
    <dbReference type="NCBI Taxonomy" id="1230383"/>
    <lineage>
        <taxon>Eukaryota</taxon>
        <taxon>Fungi</taxon>
        <taxon>Dikarya</taxon>
        <taxon>Basidiomycota</taxon>
        <taxon>Ustilaginomycotina</taxon>
        <taxon>Malasseziomycetes</taxon>
        <taxon>Malasseziales</taxon>
        <taxon>Malasseziaceae</taxon>
        <taxon>Malassezia</taxon>
    </lineage>
</organism>
<dbReference type="EMBL" id="LT671827">
    <property type="protein sequence ID" value="SHO79823.1"/>
    <property type="molecule type" value="Genomic_DNA"/>
</dbReference>
<keyword evidence="3 6" id="KW-1133">Transmembrane helix</keyword>
<feature type="region of interest" description="Disordered" evidence="5">
    <location>
        <begin position="1"/>
        <end position="64"/>
    </location>
</feature>
<evidence type="ECO:0000313" key="8">
    <source>
        <dbReference type="EMBL" id="SHO79823.1"/>
    </source>
</evidence>
<dbReference type="CDD" id="cd17323">
    <property type="entry name" value="MFS_Tpo1_MDR_like"/>
    <property type="match status" value="1"/>
</dbReference>
<dbReference type="PANTHER" id="PTHR23502:SF60">
    <property type="entry name" value="MAJOR FACILITATOR SUPERFAMILY (MFS) PROFILE DOMAIN-CONTAINING PROTEIN-RELATED"/>
    <property type="match status" value="1"/>
</dbReference>
<evidence type="ECO:0000256" key="6">
    <source>
        <dbReference type="SAM" id="Phobius"/>
    </source>
</evidence>
<feature type="compositionally biased region" description="Basic and acidic residues" evidence="5">
    <location>
        <begin position="18"/>
        <end position="33"/>
    </location>
</feature>
<feature type="compositionally biased region" description="Basic and acidic residues" evidence="5">
    <location>
        <begin position="42"/>
        <end position="52"/>
    </location>
</feature>
<feature type="transmembrane region" description="Helical" evidence="6">
    <location>
        <begin position="499"/>
        <end position="521"/>
    </location>
</feature>
<dbReference type="Pfam" id="PF07690">
    <property type="entry name" value="MFS_1"/>
    <property type="match status" value="1"/>
</dbReference>
<dbReference type="PROSITE" id="PS50850">
    <property type="entry name" value="MFS"/>
    <property type="match status" value="1"/>
</dbReference>
<feature type="transmembrane region" description="Helical" evidence="6">
    <location>
        <begin position="160"/>
        <end position="179"/>
    </location>
</feature>
<evidence type="ECO:0000256" key="5">
    <source>
        <dbReference type="SAM" id="MobiDB-lite"/>
    </source>
</evidence>
<feature type="transmembrane region" description="Helical" evidence="6">
    <location>
        <begin position="406"/>
        <end position="426"/>
    </location>
</feature>
<evidence type="ECO:0000313" key="9">
    <source>
        <dbReference type="Proteomes" id="UP000186303"/>
    </source>
</evidence>
<evidence type="ECO:0000256" key="1">
    <source>
        <dbReference type="ARBA" id="ARBA00004141"/>
    </source>
</evidence>
<feature type="transmembrane region" description="Helical" evidence="6">
    <location>
        <begin position="251"/>
        <end position="271"/>
    </location>
</feature>
<dbReference type="OrthoDB" id="6770063at2759"/>
<keyword evidence="9" id="KW-1185">Reference proteome</keyword>
<gene>
    <name evidence="8" type="ORF">MSYG_4173</name>
</gene>
<evidence type="ECO:0000259" key="7">
    <source>
        <dbReference type="PROSITE" id="PS50850"/>
    </source>
</evidence>
<keyword evidence="4 6" id="KW-0472">Membrane</keyword>
<keyword evidence="2 6" id="KW-0812">Transmembrane</keyword>
<name>A0A1M8ABT5_MALS4</name>
<feature type="transmembrane region" description="Helical" evidence="6">
    <location>
        <begin position="364"/>
        <end position="385"/>
    </location>
</feature>
<feature type="domain" description="Major facilitator superfamily (MFS) profile" evidence="7">
    <location>
        <begin position="93"/>
        <end position="527"/>
    </location>
</feature>
<proteinExistence type="predicted"/>
<evidence type="ECO:0000256" key="3">
    <source>
        <dbReference type="ARBA" id="ARBA00022989"/>
    </source>
</evidence>
<feature type="transmembrane region" description="Helical" evidence="6">
    <location>
        <begin position="438"/>
        <end position="458"/>
    </location>
</feature>
<dbReference type="Gene3D" id="1.20.1250.20">
    <property type="entry name" value="MFS general substrate transporter like domains"/>
    <property type="match status" value="1"/>
</dbReference>
<dbReference type="Proteomes" id="UP000186303">
    <property type="component" value="Chromosome 7"/>
</dbReference>
<dbReference type="PANTHER" id="PTHR23502">
    <property type="entry name" value="MAJOR FACILITATOR SUPERFAMILY"/>
    <property type="match status" value="1"/>
</dbReference>